<organism evidence="1 2">
    <name type="scientific">Trametes sanguinea</name>
    <dbReference type="NCBI Taxonomy" id="158606"/>
    <lineage>
        <taxon>Eukaryota</taxon>
        <taxon>Fungi</taxon>
        <taxon>Dikarya</taxon>
        <taxon>Basidiomycota</taxon>
        <taxon>Agaricomycotina</taxon>
        <taxon>Agaricomycetes</taxon>
        <taxon>Polyporales</taxon>
        <taxon>Polyporaceae</taxon>
        <taxon>Trametes</taxon>
    </lineage>
</organism>
<evidence type="ECO:0000313" key="1">
    <source>
        <dbReference type="EMBL" id="KAJ3004024.1"/>
    </source>
</evidence>
<reference evidence="1" key="1">
    <citation type="submission" date="2022-08" db="EMBL/GenBank/DDBJ databases">
        <title>Genome Sequence of Pycnoporus sanguineus.</title>
        <authorList>
            <person name="Buettner E."/>
        </authorList>
    </citation>
    <scope>NUCLEOTIDE SEQUENCE</scope>
    <source>
        <strain evidence="1">CG-C14</strain>
    </source>
</reference>
<keyword evidence="2" id="KW-1185">Reference proteome</keyword>
<sequence>MSKQSVADTIPSTARAIALLVASTPTVQDAQPGVLHQLLEFSNRYTAQVLSDALVYAEHGGRSGKVEMEDVVLAVQARVGWEFGGRVPKEVSKCTSRGWP</sequence>
<accession>A0ACC1PW99</accession>
<dbReference type="EMBL" id="JANSHE010001190">
    <property type="protein sequence ID" value="KAJ3004024.1"/>
    <property type="molecule type" value="Genomic_DNA"/>
</dbReference>
<protein>
    <submittedName>
        <fullName evidence="1">Uncharacterized protein</fullName>
    </submittedName>
</protein>
<dbReference type="Proteomes" id="UP001144978">
    <property type="component" value="Unassembled WGS sequence"/>
</dbReference>
<evidence type="ECO:0000313" key="2">
    <source>
        <dbReference type="Proteomes" id="UP001144978"/>
    </source>
</evidence>
<name>A0ACC1PW99_9APHY</name>
<proteinExistence type="predicted"/>
<gene>
    <name evidence="1" type="ORF">NUW54_g5005</name>
</gene>
<comment type="caution">
    <text evidence="1">The sequence shown here is derived from an EMBL/GenBank/DDBJ whole genome shotgun (WGS) entry which is preliminary data.</text>
</comment>